<dbReference type="EMBL" id="GL883092">
    <property type="protein sequence ID" value="EGG11506.1"/>
    <property type="molecule type" value="Genomic_DNA"/>
</dbReference>
<dbReference type="HOGENOM" id="CLU_014015_1_0_1"/>
<dbReference type="InParanoid" id="F4R728"/>
<dbReference type="Pfam" id="PF00348">
    <property type="entry name" value="polyprenyl_synt"/>
    <property type="match status" value="1"/>
</dbReference>
<keyword evidence="3 11" id="KW-0808">Transferase</keyword>
<evidence type="ECO:0000313" key="13">
    <source>
        <dbReference type="EMBL" id="EGG11506.1"/>
    </source>
</evidence>
<feature type="region of interest" description="Disordered" evidence="12">
    <location>
        <begin position="138"/>
        <end position="160"/>
    </location>
</feature>
<dbReference type="KEGG" id="mlr:MELLADRAFT_102532"/>
<evidence type="ECO:0000256" key="1">
    <source>
        <dbReference type="ARBA" id="ARBA00001946"/>
    </source>
</evidence>
<dbReference type="VEuPathDB" id="FungiDB:MELLADRAFT_102532"/>
<dbReference type="STRING" id="747676.F4R728"/>
<dbReference type="GO" id="GO:0006744">
    <property type="term" value="P:ubiquinone biosynthetic process"/>
    <property type="evidence" value="ECO:0007669"/>
    <property type="project" value="EnsemblFungi"/>
</dbReference>
<dbReference type="GeneID" id="18921707"/>
<dbReference type="PROSITE" id="PS00444">
    <property type="entry name" value="POLYPRENYL_SYNTHASE_2"/>
    <property type="match status" value="1"/>
</dbReference>
<evidence type="ECO:0000256" key="8">
    <source>
        <dbReference type="ARBA" id="ARBA00032424"/>
    </source>
</evidence>
<dbReference type="SUPFAM" id="SSF48576">
    <property type="entry name" value="Terpenoid synthases"/>
    <property type="match status" value="1"/>
</dbReference>
<dbReference type="GO" id="GO:0031314">
    <property type="term" value="C:extrinsic component of mitochondrial inner membrane"/>
    <property type="evidence" value="ECO:0007669"/>
    <property type="project" value="EnsemblFungi"/>
</dbReference>
<keyword evidence="6" id="KW-0414">Isoprene biosynthesis</keyword>
<dbReference type="PANTHER" id="PTHR12001:SF69">
    <property type="entry name" value="ALL TRANS-POLYPRENYL-DIPHOSPHATE SYNTHASE PDSS1"/>
    <property type="match status" value="1"/>
</dbReference>
<dbReference type="RefSeq" id="XP_007405141.1">
    <property type="nucleotide sequence ID" value="XM_007405079.1"/>
</dbReference>
<name>F4R728_MELLP</name>
<gene>
    <name evidence="13" type="ORF">MELLADRAFT_102532</name>
</gene>
<evidence type="ECO:0000256" key="3">
    <source>
        <dbReference type="ARBA" id="ARBA00022679"/>
    </source>
</evidence>
<keyword evidence="5" id="KW-0460">Magnesium</keyword>
<keyword evidence="4" id="KW-0479">Metal-binding</keyword>
<dbReference type="AlphaFoldDB" id="F4R728"/>
<evidence type="ECO:0000256" key="2">
    <source>
        <dbReference type="ARBA" id="ARBA00006706"/>
    </source>
</evidence>
<protein>
    <recommendedName>
        <fullName evidence="10">(2E,6E)-farnesyl diphosphate synthase</fullName>
    </recommendedName>
    <alternativeName>
        <fullName evidence="9">Dimethylallyltranstransferase</fullName>
    </alternativeName>
    <alternativeName>
        <fullName evidence="8">Farnesyl diphosphate synthase</fullName>
    </alternativeName>
    <alternativeName>
        <fullName evidence="7">Geranyltranstransferase</fullName>
    </alternativeName>
</protein>
<dbReference type="OrthoDB" id="9927103at2759"/>
<evidence type="ECO:0000256" key="4">
    <source>
        <dbReference type="ARBA" id="ARBA00022723"/>
    </source>
</evidence>
<organism evidence="14">
    <name type="scientific">Melampsora larici-populina (strain 98AG31 / pathotype 3-4-7)</name>
    <name type="common">Poplar leaf rust fungus</name>
    <dbReference type="NCBI Taxonomy" id="747676"/>
    <lineage>
        <taxon>Eukaryota</taxon>
        <taxon>Fungi</taxon>
        <taxon>Dikarya</taxon>
        <taxon>Basidiomycota</taxon>
        <taxon>Pucciniomycotina</taxon>
        <taxon>Pucciniomycetes</taxon>
        <taxon>Pucciniales</taxon>
        <taxon>Melampsoraceae</taxon>
        <taxon>Melampsora</taxon>
    </lineage>
</organism>
<accession>F4R728</accession>
<dbReference type="InterPro" id="IPR008949">
    <property type="entry name" value="Isoprenoid_synthase_dom_sf"/>
</dbReference>
<dbReference type="FunCoup" id="F4R728">
    <property type="interactions" value="55"/>
</dbReference>
<dbReference type="eggNOG" id="KOG0776">
    <property type="taxonomic scope" value="Eukaryota"/>
</dbReference>
<evidence type="ECO:0000256" key="11">
    <source>
        <dbReference type="RuleBase" id="RU004466"/>
    </source>
</evidence>
<dbReference type="GO" id="GO:1990234">
    <property type="term" value="C:transferase complex"/>
    <property type="evidence" value="ECO:0007669"/>
    <property type="project" value="TreeGrafter"/>
</dbReference>
<evidence type="ECO:0000256" key="6">
    <source>
        <dbReference type="ARBA" id="ARBA00023229"/>
    </source>
</evidence>
<dbReference type="InterPro" id="IPR033749">
    <property type="entry name" value="Polyprenyl_synt_CS"/>
</dbReference>
<evidence type="ECO:0000256" key="9">
    <source>
        <dbReference type="ARBA" id="ARBA00032448"/>
    </source>
</evidence>
<dbReference type="Proteomes" id="UP000001072">
    <property type="component" value="Unassembled WGS sequence"/>
</dbReference>
<feature type="compositionally biased region" description="Low complexity" evidence="12">
    <location>
        <begin position="143"/>
        <end position="160"/>
    </location>
</feature>
<sequence>MKLINQIKQSQRQIRTSSSLSNLIKNATTLTKLTTSQLLSSSNQTDHLLNQTQVDPFKLLSPELKKLNLNLSSLLGSNQIKLDQVAKYYLSPSTDSKHLRPLIVLLVSKATANLSPTYPHHLHSFQLDINQSISPHSILTDHNPSASSSNPLNDPSSSSILPSQHRLAEISEMIHVASLLHDDVIDKASSRRSIPSAPHEFGNKLSILAGDFLLARASIGLARLGSLEVVELISSIISNLVEGELMQLNSNGKSNHQIWNEYLEKSYLKTASLMAKTARCATVLGGCGIHQGWEEGEKIKDGVYQFGKHLGIAFQIIDDVLDYTSSASVLGKPSGGSDLKLGIATAPILYASEQFPELNELINRKFNLEGDVERAQELVHRSNGISRSIELAQKYSNEAREFLKQSGIPENEARIGLEKLSWMVIDRVK</sequence>
<comment type="similarity">
    <text evidence="2 11">Belongs to the FPP/GGPP synthase family.</text>
</comment>
<proteinExistence type="inferred from homology"/>
<evidence type="ECO:0000256" key="7">
    <source>
        <dbReference type="ARBA" id="ARBA00032380"/>
    </source>
</evidence>
<comment type="cofactor">
    <cofactor evidence="1">
        <name>Mg(2+)</name>
        <dbReference type="ChEBI" id="CHEBI:18420"/>
    </cofactor>
</comment>
<dbReference type="Gene3D" id="1.10.600.10">
    <property type="entry name" value="Farnesyl Diphosphate Synthase"/>
    <property type="match status" value="1"/>
</dbReference>
<dbReference type="PANTHER" id="PTHR12001">
    <property type="entry name" value="GERANYLGERANYL PYROPHOSPHATE SYNTHASE"/>
    <property type="match status" value="1"/>
</dbReference>
<evidence type="ECO:0000256" key="12">
    <source>
        <dbReference type="SAM" id="MobiDB-lite"/>
    </source>
</evidence>
<dbReference type="GO" id="GO:0046872">
    <property type="term" value="F:metal ion binding"/>
    <property type="evidence" value="ECO:0007669"/>
    <property type="project" value="UniProtKB-KW"/>
</dbReference>
<dbReference type="GO" id="GO:0000010">
    <property type="term" value="F:heptaprenyl diphosphate synthase activity"/>
    <property type="evidence" value="ECO:0007669"/>
    <property type="project" value="EnsemblFungi"/>
</dbReference>
<keyword evidence="14" id="KW-1185">Reference proteome</keyword>
<dbReference type="CDD" id="cd00685">
    <property type="entry name" value="Trans_IPPS_HT"/>
    <property type="match status" value="1"/>
</dbReference>
<dbReference type="InterPro" id="IPR000092">
    <property type="entry name" value="Polyprenyl_synt"/>
</dbReference>
<evidence type="ECO:0000313" key="14">
    <source>
        <dbReference type="Proteomes" id="UP000001072"/>
    </source>
</evidence>
<evidence type="ECO:0000256" key="10">
    <source>
        <dbReference type="ARBA" id="ARBA00032873"/>
    </source>
</evidence>
<dbReference type="GO" id="GO:0008299">
    <property type="term" value="P:isoprenoid biosynthetic process"/>
    <property type="evidence" value="ECO:0007669"/>
    <property type="project" value="UniProtKB-KW"/>
</dbReference>
<reference evidence="14" key="1">
    <citation type="journal article" date="2011" name="Proc. Natl. Acad. Sci. U.S.A.">
        <title>Obligate biotrophy features unraveled by the genomic analysis of rust fungi.</title>
        <authorList>
            <person name="Duplessis S."/>
            <person name="Cuomo C.A."/>
            <person name="Lin Y.-C."/>
            <person name="Aerts A."/>
            <person name="Tisserant E."/>
            <person name="Veneault-Fourrey C."/>
            <person name="Joly D.L."/>
            <person name="Hacquard S."/>
            <person name="Amselem J."/>
            <person name="Cantarel B.L."/>
            <person name="Chiu R."/>
            <person name="Coutinho P.M."/>
            <person name="Feau N."/>
            <person name="Field M."/>
            <person name="Frey P."/>
            <person name="Gelhaye E."/>
            <person name="Goldberg J."/>
            <person name="Grabherr M.G."/>
            <person name="Kodira C.D."/>
            <person name="Kohler A."/>
            <person name="Kuees U."/>
            <person name="Lindquist E.A."/>
            <person name="Lucas S.M."/>
            <person name="Mago R."/>
            <person name="Mauceli E."/>
            <person name="Morin E."/>
            <person name="Murat C."/>
            <person name="Pangilinan J.L."/>
            <person name="Park R."/>
            <person name="Pearson M."/>
            <person name="Quesneville H."/>
            <person name="Rouhier N."/>
            <person name="Sakthikumar S."/>
            <person name="Salamov A.A."/>
            <person name="Schmutz J."/>
            <person name="Selles B."/>
            <person name="Shapiro H."/>
            <person name="Tanguay P."/>
            <person name="Tuskan G.A."/>
            <person name="Henrissat B."/>
            <person name="Van de Peer Y."/>
            <person name="Rouze P."/>
            <person name="Ellis J.G."/>
            <person name="Dodds P.N."/>
            <person name="Schein J.E."/>
            <person name="Zhong S."/>
            <person name="Hamelin R.C."/>
            <person name="Grigoriev I.V."/>
            <person name="Szabo L.J."/>
            <person name="Martin F."/>
        </authorList>
    </citation>
    <scope>NUCLEOTIDE SEQUENCE [LARGE SCALE GENOMIC DNA]</scope>
    <source>
        <strain evidence="14">98AG31 / pathotype 3-4-7</strain>
    </source>
</reference>
<evidence type="ECO:0000256" key="5">
    <source>
        <dbReference type="ARBA" id="ARBA00022842"/>
    </source>
</evidence>